<keyword evidence="1" id="KW-0472">Membrane</keyword>
<feature type="transmembrane region" description="Helical" evidence="1">
    <location>
        <begin position="188"/>
        <end position="209"/>
    </location>
</feature>
<keyword evidence="1" id="KW-1133">Transmembrane helix</keyword>
<feature type="transmembrane region" description="Helical" evidence="1">
    <location>
        <begin position="93"/>
        <end position="118"/>
    </location>
</feature>
<accession>A0ABX7F9N9</accession>
<proteinExistence type="predicted"/>
<dbReference type="RefSeq" id="WP_039615987.1">
    <property type="nucleotide sequence ID" value="NZ_CP047166.1"/>
</dbReference>
<dbReference type="Pfam" id="PF06724">
    <property type="entry name" value="DUF1206"/>
    <property type="match status" value="3"/>
</dbReference>
<dbReference type="EMBL" id="CP047166">
    <property type="protein sequence ID" value="QRF66851.1"/>
    <property type="molecule type" value="Genomic_DNA"/>
</dbReference>
<name>A0ABX7F9N9_9RHOB</name>
<evidence type="ECO:0000259" key="2">
    <source>
        <dbReference type="Pfam" id="PF06724"/>
    </source>
</evidence>
<feature type="domain" description="DUF1206" evidence="2">
    <location>
        <begin position="15"/>
        <end position="81"/>
    </location>
</feature>
<evidence type="ECO:0000313" key="4">
    <source>
        <dbReference type="Proteomes" id="UP000596387"/>
    </source>
</evidence>
<feature type="transmembrane region" description="Helical" evidence="1">
    <location>
        <begin position="138"/>
        <end position="160"/>
    </location>
</feature>
<sequence>MSEKAPAWVVPVMRAGYGARAATYTVVGGLAFLAAWQGGQAQGTTDALADLKGQTWGLIALWAIGLGLIAYAVWRFIAAWMDLECRGTDAKGLFARAGLLVTGAIHAGLGISVLTTVLRGGGEGGGTQSLTAQVMALPYGPLIVGAIGLGTIGAGGYYVYKGYAEKYKDHIRVTPTTRRLDPAMKAGCVAQGVVIAVIGALILYAALTADPGAAGGVGEALHTIRSQPFGRILLGAIGLGLIGFAIENLVEAIYRIVPARAGEDVMTFARRAKLKAEGKLAQATG</sequence>
<gene>
    <name evidence="3" type="ORF">GQA70_11330</name>
</gene>
<evidence type="ECO:0000256" key="1">
    <source>
        <dbReference type="SAM" id="Phobius"/>
    </source>
</evidence>
<feature type="transmembrane region" description="Helical" evidence="1">
    <location>
        <begin position="21"/>
        <end position="39"/>
    </location>
</feature>
<feature type="transmembrane region" description="Helical" evidence="1">
    <location>
        <begin position="59"/>
        <end position="81"/>
    </location>
</feature>
<organism evidence="3 4">
    <name type="scientific">Ponticoccus alexandrii</name>
    <dbReference type="NCBI Taxonomy" id="1943633"/>
    <lineage>
        <taxon>Bacteria</taxon>
        <taxon>Pseudomonadati</taxon>
        <taxon>Pseudomonadota</taxon>
        <taxon>Alphaproteobacteria</taxon>
        <taxon>Rhodobacterales</taxon>
        <taxon>Roseobacteraceae</taxon>
        <taxon>Ponticoccus</taxon>
    </lineage>
</organism>
<feature type="domain" description="DUF1206" evidence="2">
    <location>
        <begin position="97"/>
        <end position="163"/>
    </location>
</feature>
<keyword evidence="4" id="KW-1185">Reference proteome</keyword>
<feature type="domain" description="DUF1206" evidence="2">
    <location>
        <begin position="186"/>
        <end position="255"/>
    </location>
</feature>
<feature type="transmembrane region" description="Helical" evidence="1">
    <location>
        <begin position="229"/>
        <end position="250"/>
    </location>
</feature>
<reference evidence="3 4" key="1">
    <citation type="submission" date="2019-12" db="EMBL/GenBank/DDBJ databases">
        <title>Complete Genome Sequence of a Quorum-Sensing Bacterium,Rhodobacteraceae bacterium C31, Isolated from a marine microalgae symbiotic bacteria.</title>
        <authorList>
            <person name="Zhang Y."/>
        </authorList>
    </citation>
    <scope>NUCLEOTIDE SEQUENCE [LARGE SCALE GENOMIC DNA]</scope>
    <source>
        <strain evidence="3 4">C31</strain>
    </source>
</reference>
<keyword evidence="1" id="KW-0812">Transmembrane</keyword>
<dbReference type="InterPro" id="IPR009597">
    <property type="entry name" value="DUF1206"/>
</dbReference>
<protein>
    <submittedName>
        <fullName evidence="3">DUF1206 domain-containing protein</fullName>
    </submittedName>
</protein>
<dbReference type="Proteomes" id="UP000596387">
    <property type="component" value="Chromosome"/>
</dbReference>
<evidence type="ECO:0000313" key="3">
    <source>
        <dbReference type="EMBL" id="QRF66851.1"/>
    </source>
</evidence>